<dbReference type="PANTHER" id="PTHR10915">
    <property type="entry name" value="SYNDECAN"/>
    <property type="match status" value="1"/>
</dbReference>
<evidence type="ECO:0000313" key="6">
    <source>
        <dbReference type="Proteomes" id="UP000269221"/>
    </source>
</evidence>
<dbReference type="Proteomes" id="UP000269221">
    <property type="component" value="Unassembled WGS sequence"/>
</dbReference>
<keyword evidence="2" id="KW-0654">Proteoglycan</keyword>
<reference evidence="5 6" key="1">
    <citation type="submission" date="2018-07" db="EMBL/GenBank/DDBJ databases">
        <title>A high quality draft genome assembly of the barn swallow (H. rustica rustica).</title>
        <authorList>
            <person name="Formenti G."/>
            <person name="Chiara M."/>
            <person name="Poveda L."/>
            <person name="Francoijs K.-J."/>
            <person name="Bonisoli-Alquati A."/>
            <person name="Canova L."/>
            <person name="Gianfranceschi L."/>
            <person name="Horner D.S."/>
            <person name="Saino N."/>
        </authorList>
    </citation>
    <scope>NUCLEOTIDE SEQUENCE [LARGE SCALE GENOMIC DNA]</scope>
    <source>
        <strain evidence="5">Chelidonia</strain>
        <tissue evidence="5">Blood</tissue>
    </source>
</reference>
<dbReference type="InterPro" id="IPR001050">
    <property type="entry name" value="Syndecan"/>
</dbReference>
<feature type="compositionally biased region" description="Basic and acidic residues" evidence="4">
    <location>
        <begin position="215"/>
        <end position="232"/>
    </location>
</feature>
<dbReference type="GO" id="GO:0016020">
    <property type="term" value="C:membrane"/>
    <property type="evidence" value="ECO:0007669"/>
    <property type="project" value="InterPro"/>
</dbReference>
<feature type="compositionally biased region" description="Acidic residues" evidence="4">
    <location>
        <begin position="78"/>
        <end position="89"/>
    </location>
</feature>
<organism evidence="5 6">
    <name type="scientific">Hirundo rustica rustica</name>
    <dbReference type="NCBI Taxonomy" id="333673"/>
    <lineage>
        <taxon>Eukaryota</taxon>
        <taxon>Metazoa</taxon>
        <taxon>Chordata</taxon>
        <taxon>Craniata</taxon>
        <taxon>Vertebrata</taxon>
        <taxon>Euteleostomi</taxon>
        <taxon>Archelosauria</taxon>
        <taxon>Archosauria</taxon>
        <taxon>Dinosauria</taxon>
        <taxon>Saurischia</taxon>
        <taxon>Theropoda</taxon>
        <taxon>Coelurosauria</taxon>
        <taxon>Aves</taxon>
        <taxon>Neognathae</taxon>
        <taxon>Neoaves</taxon>
        <taxon>Telluraves</taxon>
        <taxon>Australaves</taxon>
        <taxon>Passeriformes</taxon>
        <taxon>Sylvioidea</taxon>
        <taxon>Hirundinidae</taxon>
        <taxon>Hirundo</taxon>
    </lineage>
</organism>
<sequence>MINVVAVWLVALCFQAAVPLWTWTLLAHMAVGRYEMAKNYKHGGLLTVFPCSSVESLAQEVVSTNFSDQTTNLNLPPEDLDSSGDEDDSFSGSGAGPLTDKSRTWRIPGESTNSSVLAAPVDFSEQPFPGIESRTEKEVISPSATSNLVTEEPVVAVKDKVPVLGSSDGKPTSHVVTTTVRSPTADFPSVVHVTPSEASAVVHELEPKIPSSDVPDTKEVPEPHSTVQHEGDIAATPAATAPKDVAPTHEEISEDGSGDPGDFILTKDEELVPTQNSEVLADSERNAKAAGASGIMDRKEVLGAPLDPQAFRTKAQAEANTDLESVKEELFCERLQELGPCTLMGSDNIHPRVSGELADATVEVTVILEKS</sequence>
<dbReference type="EMBL" id="QRBI01000099">
    <property type="protein sequence ID" value="RMC17186.1"/>
    <property type="molecule type" value="Genomic_DNA"/>
</dbReference>
<proteinExistence type="predicted"/>
<feature type="region of interest" description="Disordered" evidence="4">
    <location>
        <begin position="68"/>
        <end position="111"/>
    </location>
</feature>
<keyword evidence="6" id="KW-1185">Reference proteome</keyword>
<keyword evidence="1" id="KW-0732">Signal</keyword>
<dbReference type="AlphaFoldDB" id="A0A3M0KWJ7"/>
<accession>A0A3M0KWJ7</accession>
<gene>
    <name evidence="5" type="ORF">DUI87_05763</name>
</gene>
<keyword evidence="3" id="KW-0357">Heparan sulfate</keyword>
<evidence type="ECO:0000256" key="3">
    <source>
        <dbReference type="ARBA" id="ARBA00023207"/>
    </source>
</evidence>
<dbReference type="STRING" id="333673.A0A3M0KWJ7"/>
<evidence type="ECO:0000256" key="4">
    <source>
        <dbReference type="SAM" id="MobiDB-lite"/>
    </source>
</evidence>
<evidence type="ECO:0000256" key="1">
    <source>
        <dbReference type="ARBA" id="ARBA00022729"/>
    </source>
</evidence>
<feature type="region of interest" description="Disordered" evidence="4">
    <location>
        <begin position="204"/>
        <end position="260"/>
    </location>
</feature>
<keyword evidence="2" id="KW-0325">Glycoprotein</keyword>
<evidence type="ECO:0000256" key="2">
    <source>
        <dbReference type="ARBA" id="ARBA00022974"/>
    </source>
</evidence>
<dbReference type="GO" id="GO:0009986">
    <property type="term" value="C:cell surface"/>
    <property type="evidence" value="ECO:0007669"/>
    <property type="project" value="TreeGrafter"/>
</dbReference>
<dbReference type="OrthoDB" id="10044468at2759"/>
<evidence type="ECO:0000313" key="5">
    <source>
        <dbReference type="EMBL" id="RMC17186.1"/>
    </source>
</evidence>
<dbReference type="PANTHER" id="PTHR10915:SF5">
    <property type="entry name" value="SYNDECAN-1"/>
    <property type="match status" value="1"/>
</dbReference>
<name>A0A3M0KWJ7_HIRRU</name>
<dbReference type="GO" id="GO:0016477">
    <property type="term" value="P:cell migration"/>
    <property type="evidence" value="ECO:0007669"/>
    <property type="project" value="TreeGrafter"/>
</dbReference>
<protein>
    <submittedName>
        <fullName evidence="5">Uncharacterized protein</fullName>
    </submittedName>
</protein>
<comment type="caution">
    <text evidence="5">The sequence shown here is derived from an EMBL/GenBank/DDBJ whole genome shotgun (WGS) entry which is preliminary data.</text>
</comment>